<feature type="region of interest" description="Disordered" evidence="2">
    <location>
        <begin position="222"/>
        <end position="302"/>
    </location>
</feature>
<feature type="compositionally biased region" description="Acidic residues" evidence="2">
    <location>
        <begin position="240"/>
        <end position="253"/>
    </location>
</feature>
<organism evidence="3">
    <name type="scientific">Nitratidesulfovibrio vulgaris (strain DSM 19637 / Miyazaki F)</name>
    <name type="common">Desulfovibrio vulgaris</name>
    <dbReference type="NCBI Taxonomy" id="883"/>
    <lineage>
        <taxon>Bacteria</taxon>
        <taxon>Pseudomonadati</taxon>
        <taxon>Thermodesulfobacteriota</taxon>
        <taxon>Desulfovibrionia</taxon>
        <taxon>Desulfovibrionales</taxon>
        <taxon>Desulfovibrionaceae</taxon>
        <taxon>Nitratidesulfovibrio</taxon>
    </lineage>
</organism>
<protein>
    <submittedName>
        <fullName evidence="3">Uncharacterized protein</fullName>
    </submittedName>
</protein>
<dbReference type="AlphaFoldDB" id="B8DLY6"/>
<dbReference type="STRING" id="883.DvMF_1684"/>
<feature type="coiled-coil region" evidence="1">
    <location>
        <begin position="127"/>
        <end position="179"/>
    </location>
</feature>
<proteinExistence type="predicted"/>
<evidence type="ECO:0000256" key="1">
    <source>
        <dbReference type="SAM" id="Coils"/>
    </source>
</evidence>
<dbReference type="OrthoDB" id="5460175at2"/>
<sequence length="302" mass="33191">MARRKKEQAPVQADLPENTVFITITADILQETDAAILIRCGEVEDWLPLSQIEFTGTKGDTGVVINLPEWLGDEKGLTDGMGAAPAPTDAEQADASGDDDAATDEPGASAVANDQNWLRQETITVTQELTQAEKAEYADEMARLDDEIEELETERDRVSKALKKQIDAKEDERRALSKVVREGTETREIFCDLVADYNTCEMVWTDAHPPHEEVRRRKMTAEERQLPLTMNTRPAPADQSADDDPDSDEELPDDAPGFDAHDDEATGDDAPVNDGPDDSDIDPDYPHPVPPMAAHAEAEAVQ</sequence>
<dbReference type="EMBL" id="CP001197">
    <property type="protein sequence ID" value="ACL08630.1"/>
    <property type="molecule type" value="Genomic_DNA"/>
</dbReference>
<dbReference type="HOGENOM" id="CLU_841276_0_0_7"/>
<reference evidence="3" key="1">
    <citation type="submission" date="2008-10" db="EMBL/GenBank/DDBJ databases">
        <title>Complete sequence of Desulfovibrio vulgaris str. 'Miyazaki F'.</title>
        <authorList>
            <person name="Lucas S."/>
            <person name="Copeland A."/>
            <person name="Lapidus A."/>
            <person name="Glavina del Rio T."/>
            <person name="Dalin E."/>
            <person name="Tice H."/>
            <person name="Bruce D."/>
            <person name="Goodwin L."/>
            <person name="Pitluck S."/>
            <person name="Sims D."/>
            <person name="Brettin T."/>
            <person name="Detter J.C."/>
            <person name="Han C."/>
            <person name="Larimer F."/>
            <person name="Land M."/>
            <person name="Hauser L."/>
            <person name="Kyrpides N."/>
            <person name="Mikhailova N."/>
            <person name="Hazen T.C."/>
            <person name="Richardson P."/>
        </authorList>
    </citation>
    <scope>NUCLEOTIDE SEQUENCE</scope>
    <source>
        <strain evidence="3">Miyazaki F</strain>
    </source>
</reference>
<accession>B8DLY6</accession>
<evidence type="ECO:0000313" key="3">
    <source>
        <dbReference type="EMBL" id="ACL08630.1"/>
    </source>
</evidence>
<dbReference type="KEGG" id="dvm:DvMF_1684"/>
<keyword evidence="1" id="KW-0175">Coiled coil</keyword>
<gene>
    <name evidence="3" type="ordered locus">DvMF_1684</name>
</gene>
<name>B8DLY6_NITV9</name>
<evidence type="ECO:0000256" key="2">
    <source>
        <dbReference type="SAM" id="MobiDB-lite"/>
    </source>
</evidence>
<dbReference type="eggNOG" id="ENOG503186Z">
    <property type="taxonomic scope" value="Bacteria"/>
</dbReference>
<feature type="region of interest" description="Disordered" evidence="2">
    <location>
        <begin position="76"/>
        <end position="115"/>
    </location>
</feature>